<dbReference type="Proteomes" id="UP000619976">
    <property type="component" value="Unassembled WGS sequence"/>
</dbReference>
<dbReference type="CDD" id="cd04847">
    <property type="entry name" value="Peptidases_S8_Subtilisin_like_2"/>
    <property type="match status" value="1"/>
</dbReference>
<protein>
    <submittedName>
        <fullName evidence="2">S8 family peptidase</fullName>
    </submittedName>
</protein>
<dbReference type="Gene3D" id="3.40.50.200">
    <property type="entry name" value="Peptidase S8/S53 domain"/>
    <property type="match status" value="1"/>
</dbReference>
<dbReference type="SUPFAM" id="SSF52743">
    <property type="entry name" value="Subtilisin-like"/>
    <property type="match status" value="1"/>
</dbReference>
<comment type="caution">
    <text evidence="2">The sequence shown here is derived from an EMBL/GenBank/DDBJ whole genome shotgun (WGS) entry which is preliminary data.</text>
</comment>
<dbReference type="InterPro" id="IPR034074">
    <property type="entry name" value="Y4bN_pept_dom"/>
</dbReference>
<accession>A0ABS0W4L9</accession>
<evidence type="ECO:0000313" key="2">
    <source>
        <dbReference type="EMBL" id="MBJ2118256.1"/>
    </source>
</evidence>
<gene>
    <name evidence="2" type="ORF">JFQ69_11375</name>
</gene>
<evidence type="ECO:0000259" key="1">
    <source>
        <dbReference type="Pfam" id="PF00082"/>
    </source>
</evidence>
<dbReference type="InterPro" id="IPR036852">
    <property type="entry name" value="Peptidase_S8/S53_dom_sf"/>
</dbReference>
<dbReference type="Pfam" id="PF00082">
    <property type="entry name" value="Peptidase_S8"/>
    <property type="match status" value="1"/>
</dbReference>
<organism evidence="2 3">
    <name type="scientific">Proteus penneri</name>
    <dbReference type="NCBI Taxonomy" id="102862"/>
    <lineage>
        <taxon>Bacteria</taxon>
        <taxon>Pseudomonadati</taxon>
        <taxon>Pseudomonadota</taxon>
        <taxon>Gammaproteobacteria</taxon>
        <taxon>Enterobacterales</taxon>
        <taxon>Morganellaceae</taxon>
        <taxon>Proteus</taxon>
    </lineage>
</organism>
<feature type="domain" description="Peptidase S8/S53" evidence="1">
    <location>
        <begin position="369"/>
        <end position="546"/>
    </location>
</feature>
<dbReference type="RefSeq" id="WP_198813241.1">
    <property type="nucleotide sequence ID" value="NZ_CAXOSF010000011.1"/>
</dbReference>
<keyword evidence="3" id="KW-1185">Reference proteome</keyword>
<sequence length="733" mass="80942">MSEKKNYIIGKAEELTSLKPPPKINPSVDPIYTFDEVIARLKPQFEKTAKELNTLSTDICPKDFAVSAITLHPSYIAKGHFPRALFKEMGVRSVGSKSTNVLPDRWTRVGKPKESPTTQIFVAGKRERLAEFTKSISLSTEDSPGASDLFRIWSIATVDEREKIKANPAAYDGYWEVGLQLIPGGNSEFIKNAFINYAIELGFRPKENLAIEVSNLWFVPMAGDDNKLITLAAFSFVRVIRPLPSMRSFRPLTRGMSTGADVNLPNVHPYASDIRVAILDGGLPDRHVLEPWVSNYNLSDPLANDLPDGPSHGLGVTSAFLFGPLWPDEEAPRPFSYVDHYRILDEKTAEEDPYELYRTLSHLEDILLSRQYEFMNLSLGPDLPIDDDEIHPWTSLIDTYLSDGETFLTIAAGNNGNSNNSLGLDRVQVPSDCVNALSVGATDQVDSRWKRASYSAVGPGRSPGLVKPDLVTFGGAPKQYFHIPSSIDFGKLTPICGTSFSAPYLLRYAVGIRAILGYEISTLAIKALLINSADQSTHEKTEVGWGKIPDSISQIVESPDGTAKILYQGELYPGKYLRVPLPIPKNGITGKVKIKATCCFSSPVDPQDTSMYTKAGIEITWRPTPDKTDTFFKQKTVATEAELRSDAGKWESVLHEEKGKLGSSLNDPCFEIHYMARDGGDQISGSKASIIKYAFIVSLEAPKTPDIFTNILRSNTKLVEIQPRLPIPIPVKI</sequence>
<evidence type="ECO:0000313" key="3">
    <source>
        <dbReference type="Proteomes" id="UP000619976"/>
    </source>
</evidence>
<proteinExistence type="predicted"/>
<dbReference type="InterPro" id="IPR000209">
    <property type="entry name" value="Peptidase_S8/S53_dom"/>
</dbReference>
<name>A0ABS0W4L9_9GAMM</name>
<reference evidence="2 3" key="1">
    <citation type="submission" date="2020-12" db="EMBL/GenBank/DDBJ databases">
        <title>Enhanced detection system for hospital associated transmission using whole genome sequencing surveillance.</title>
        <authorList>
            <person name="Harrison L.H."/>
            <person name="Van Tyne D."/>
            <person name="Marsh J.W."/>
            <person name="Griffith M.P."/>
            <person name="Snyder D.J."/>
            <person name="Cooper V.S."/>
            <person name="Mustapha M."/>
        </authorList>
    </citation>
    <scope>NUCLEOTIDE SEQUENCE [LARGE SCALE GENOMIC DNA]</scope>
    <source>
        <strain evidence="2 3">PR00195</strain>
    </source>
</reference>
<dbReference type="EMBL" id="JAEKCB010000005">
    <property type="protein sequence ID" value="MBJ2118256.1"/>
    <property type="molecule type" value="Genomic_DNA"/>
</dbReference>